<dbReference type="PANTHER" id="PTHR43849">
    <property type="entry name" value="BLL3936 PROTEIN"/>
    <property type="match status" value="1"/>
</dbReference>
<comment type="subcellular location">
    <subcellularLocation>
        <location evidence="1">Cell inner membrane</location>
        <topology evidence="1">Multi-pass membrane protein</topology>
    </subcellularLocation>
</comment>
<evidence type="ECO:0000256" key="1">
    <source>
        <dbReference type="RuleBase" id="RU369079"/>
    </source>
</evidence>
<feature type="transmembrane region" description="Helical" evidence="2">
    <location>
        <begin position="16"/>
        <end position="34"/>
    </location>
</feature>
<name>A0A7W8M8E5_9BURK</name>
<dbReference type="GO" id="GO:0022857">
    <property type="term" value="F:transmembrane transporter activity"/>
    <property type="evidence" value="ECO:0007669"/>
    <property type="project" value="UniProtKB-UniRule"/>
</dbReference>
<gene>
    <name evidence="4" type="ORF">HNQ70_001199</name>
</gene>
<feature type="domain" description="TRAP C4-dicarboxylate transport system permease DctM subunit" evidence="3">
    <location>
        <begin position="64"/>
        <end position="277"/>
    </location>
</feature>
<protein>
    <submittedName>
        <fullName evidence="4">TRAP transporter 4TM/12TM fusion protein</fullName>
    </submittedName>
</protein>
<dbReference type="GO" id="GO:0005886">
    <property type="term" value="C:plasma membrane"/>
    <property type="evidence" value="ECO:0007669"/>
    <property type="project" value="UniProtKB-SubCell"/>
</dbReference>
<dbReference type="PANTHER" id="PTHR43849:SF2">
    <property type="entry name" value="BLL3936 PROTEIN"/>
    <property type="match status" value="1"/>
</dbReference>
<evidence type="ECO:0000256" key="2">
    <source>
        <dbReference type="SAM" id="Phobius"/>
    </source>
</evidence>
<feature type="transmembrane region" description="Helical" evidence="2">
    <location>
        <begin position="128"/>
        <end position="158"/>
    </location>
</feature>
<dbReference type="RefSeq" id="WP_183965243.1">
    <property type="nucleotide sequence ID" value="NZ_BAABEW010000017.1"/>
</dbReference>
<dbReference type="EMBL" id="JACHGB010000002">
    <property type="protein sequence ID" value="MBB5271195.1"/>
    <property type="molecule type" value="Genomic_DNA"/>
</dbReference>
<feature type="transmembrane region" description="Helical" evidence="2">
    <location>
        <begin position="241"/>
        <end position="262"/>
    </location>
</feature>
<dbReference type="Proteomes" id="UP000532440">
    <property type="component" value="Unassembled WGS sequence"/>
</dbReference>
<evidence type="ECO:0000313" key="4">
    <source>
        <dbReference type="EMBL" id="MBB5271195.1"/>
    </source>
</evidence>
<feature type="transmembrane region" description="Helical" evidence="2">
    <location>
        <begin position="46"/>
        <end position="67"/>
    </location>
</feature>
<feature type="transmembrane region" description="Helical" evidence="2">
    <location>
        <begin position="74"/>
        <end position="92"/>
    </location>
</feature>
<accession>A0A7W8M8E5</accession>
<comment type="function">
    <text evidence="1">Part of the tripartite ATP-independent periplasmic (TRAP) transport system.</text>
</comment>
<evidence type="ECO:0000313" key="5">
    <source>
        <dbReference type="Proteomes" id="UP000532440"/>
    </source>
</evidence>
<sequence length="341" mass="35233">MVYPLKPGLHVDRVPFYDLLLFAGASALSVGMIWTARDAAANGWEYSATSVAPGWAAWSAVALWALVLEALRRAGGWVLLAIMAVFSMFPLFSGVMPAPLTAPSVSLLDAASFHLFSRESVLGIPMRAFAELVIGFLVFGTALQYTGAGTFFISFAFALCGQYRGGAAKVAIFSSGLLGSMSGSVISNVLTTGAMTIPAMKRSGMKASTAGAVEACASTGAVLAPPVMGATAFVMAEFLNIPYSDVALAAAVPALLYYFALFMQIDCNAGRKAGARGAGRRRTALHRAGGRADAAVPAADDHGGACAVGSRAARGDGICPACALIPENNRDSSRASNEETR</sequence>
<feature type="transmembrane region" description="Helical" evidence="2">
    <location>
        <begin position="170"/>
        <end position="191"/>
    </location>
</feature>
<keyword evidence="5" id="KW-1185">Reference proteome</keyword>
<dbReference type="AlphaFoldDB" id="A0A7W8M8E5"/>
<dbReference type="InterPro" id="IPR010656">
    <property type="entry name" value="DctM"/>
</dbReference>
<evidence type="ECO:0000259" key="3">
    <source>
        <dbReference type="Pfam" id="PF06808"/>
    </source>
</evidence>
<keyword evidence="1" id="KW-0813">Transport</keyword>
<keyword evidence="1" id="KW-0997">Cell inner membrane</keyword>
<organism evidence="4 5">
    <name type="scientific">Quisquiliibacterium transsilvanicum</name>
    <dbReference type="NCBI Taxonomy" id="1549638"/>
    <lineage>
        <taxon>Bacteria</taxon>
        <taxon>Pseudomonadati</taxon>
        <taxon>Pseudomonadota</taxon>
        <taxon>Betaproteobacteria</taxon>
        <taxon>Burkholderiales</taxon>
        <taxon>Burkholderiaceae</taxon>
        <taxon>Quisquiliibacterium</taxon>
    </lineage>
</organism>
<comment type="caution">
    <text evidence="4">The sequence shown here is derived from an EMBL/GenBank/DDBJ whole genome shotgun (WGS) entry which is preliminary data.</text>
</comment>
<proteinExistence type="predicted"/>
<keyword evidence="1" id="KW-1003">Cell membrane</keyword>
<keyword evidence="2" id="KW-1133">Transmembrane helix</keyword>
<keyword evidence="2" id="KW-0472">Membrane</keyword>
<dbReference type="Pfam" id="PF06808">
    <property type="entry name" value="DctM"/>
    <property type="match status" value="1"/>
</dbReference>
<reference evidence="4 5" key="1">
    <citation type="submission" date="2020-08" db="EMBL/GenBank/DDBJ databases">
        <title>Genomic Encyclopedia of Type Strains, Phase IV (KMG-IV): sequencing the most valuable type-strain genomes for metagenomic binning, comparative biology and taxonomic classification.</title>
        <authorList>
            <person name="Goeker M."/>
        </authorList>
    </citation>
    <scope>NUCLEOTIDE SEQUENCE [LARGE SCALE GENOMIC DNA]</scope>
    <source>
        <strain evidence="4 5">DSM 29781</strain>
    </source>
</reference>
<keyword evidence="2" id="KW-0812">Transmembrane</keyword>